<evidence type="ECO:0000313" key="1">
    <source>
        <dbReference type="EMBL" id="CAD2213541.1"/>
    </source>
</evidence>
<organism evidence="1 2">
    <name type="scientific">Angomonas deanei</name>
    <dbReference type="NCBI Taxonomy" id="59799"/>
    <lineage>
        <taxon>Eukaryota</taxon>
        <taxon>Discoba</taxon>
        <taxon>Euglenozoa</taxon>
        <taxon>Kinetoplastea</taxon>
        <taxon>Metakinetoplastina</taxon>
        <taxon>Trypanosomatida</taxon>
        <taxon>Trypanosomatidae</taxon>
        <taxon>Strigomonadinae</taxon>
        <taxon>Angomonas</taxon>
    </lineage>
</organism>
<accession>A0A7G2C328</accession>
<name>A0A7G2C328_9TRYP</name>
<reference evidence="1 2" key="1">
    <citation type="submission" date="2020-08" db="EMBL/GenBank/DDBJ databases">
        <authorList>
            <person name="Newling K."/>
            <person name="Davey J."/>
            <person name="Forrester S."/>
        </authorList>
    </citation>
    <scope>NUCLEOTIDE SEQUENCE [LARGE SCALE GENOMIC DNA]</scope>
    <source>
        <strain evidence="2">Crithidia deanei Carvalho (ATCC PRA-265)</strain>
    </source>
</reference>
<dbReference type="AlphaFoldDB" id="A0A7G2C328"/>
<proteinExistence type="predicted"/>
<keyword evidence="2" id="KW-1185">Reference proteome</keyword>
<dbReference type="EMBL" id="LR877146">
    <property type="protein sequence ID" value="CAD2213541.1"/>
    <property type="molecule type" value="Genomic_DNA"/>
</dbReference>
<dbReference type="Proteomes" id="UP000515908">
    <property type="component" value="Chromosome 02"/>
</dbReference>
<evidence type="ECO:0000313" key="2">
    <source>
        <dbReference type="Proteomes" id="UP000515908"/>
    </source>
</evidence>
<protein>
    <submittedName>
        <fullName evidence="1">Uncharacterized protein</fullName>
    </submittedName>
</protein>
<dbReference type="VEuPathDB" id="TriTrypDB:ADEAN_000098400"/>
<gene>
    <name evidence="1" type="ORF">ADEAN_000098400</name>
</gene>
<sequence length="167" mass="18883">MFQAIVEKNNRMSVNTWTERIISIPIKGAHLIYCSRKDDPELLTHHKMHVQSILLWPNLPPEAVGKRLSEADVKLVIGIRGTELEVVPADEQRVRNMPAPPLPEEPKKGTFEANETWRIKFADFETLRKAVLYIRRVEDDSEGETPVALKGSLEVLEKAINGGHSTP</sequence>